<sequence length="194" mass="22178">MAQTMRIAMVVMMILVTIECGNGMDTKDHRVCFKNCLEKCRLDDYTCQLKCEIECHLTPPSLLVASETKEDHRVCFKNCLEKCRIDDYTCQLKCEIACHLTPPSLLVASETKEDHRVCFKNCLEKCRIDDYTCQLKCEIECHLTPPSLLVDEAVMAPEQGKSDTCYRDCSNKWGLDSARMERCLKTCPTPATLF</sequence>
<evidence type="ECO:0000313" key="2">
    <source>
        <dbReference type="EnsemblPlants" id="Bo2g013290.1"/>
    </source>
</evidence>
<dbReference type="Proteomes" id="UP000032141">
    <property type="component" value="Chromosome C2"/>
</dbReference>
<organism evidence="2 3">
    <name type="scientific">Brassica oleracea var. oleracea</name>
    <dbReference type="NCBI Taxonomy" id="109376"/>
    <lineage>
        <taxon>Eukaryota</taxon>
        <taxon>Viridiplantae</taxon>
        <taxon>Streptophyta</taxon>
        <taxon>Embryophyta</taxon>
        <taxon>Tracheophyta</taxon>
        <taxon>Spermatophyta</taxon>
        <taxon>Magnoliopsida</taxon>
        <taxon>eudicotyledons</taxon>
        <taxon>Gunneridae</taxon>
        <taxon>Pentapetalae</taxon>
        <taxon>rosids</taxon>
        <taxon>malvids</taxon>
        <taxon>Brassicales</taxon>
        <taxon>Brassicaceae</taxon>
        <taxon>Brassiceae</taxon>
        <taxon>Brassica</taxon>
    </lineage>
</organism>
<keyword evidence="3" id="KW-1185">Reference proteome</keyword>
<dbReference type="OrthoDB" id="1107866at2759"/>
<dbReference type="AlphaFoldDB" id="A0A0D3AJE6"/>
<feature type="chain" id="PRO_5002272269" evidence="1">
    <location>
        <begin position="24"/>
        <end position="194"/>
    </location>
</feature>
<dbReference type="EnsemblPlants" id="Bo2g013290.1">
    <property type="protein sequence ID" value="Bo2g013290.1"/>
    <property type="gene ID" value="Bo2g013290"/>
</dbReference>
<evidence type="ECO:0000256" key="1">
    <source>
        <dbReference type="SAM" id="SignalP"/>
    </source>
</evidence>
<dbReference type="KEGG" id="boe:106323205"/>
<feature type="signal peptide" evidence="1">
    <location>
        <begin position="1"/>
        <end position="23"/>
    </location>
</feature>
<dbReference type="RefSeq" id="XP_013616812.1">
    <property type="nucleotide sequence ID" value="XM_013761358.1"/>
</dbReference>
<dbReference type="Gramene" id="Bo2g013290.1">
    <property type="protein sequence ID" value="Bo2g013290.1"/>
    <property type="gene ID" value="Bo2g013290"/>
</dbReference>
<keyword evidence="1" id="KW-0732">Signal</keyword>
<accession>A0A0D3AJE6</accession>
<evidence type="ECO:0000313" key="3">
    <source>
        <dbReference type="Proteomes" id="UP000032141"/>
    </source>
</evidence>
<reference evidence="2" key="2">
    <citation type="submission" date="2015-03" db="UniProtKB">
        <authorList>
            <consortium name="EnsemblPlants"/>
        </authorList>
    </citation>
    <scope>IDENTIFICATION</scope>
</reference>
<name>A0A0D3AJE6_BRAOL</name>
<protein>
    <submittedName>
        <fullName evidence="2">Uncharacterized protein</fullName>
    </submittedName>
</protein>
<reference evidence="2 3" key="1">
    <citation type="journal article" date="2014" name="Genome Biol.">
        <title>Transcriptome and methylome profiling reveals relics of genome dominance in the mesopolyploid Brassica oleracea.</title>
        <authorList>
            <person name="Parkin I.A."/>
            <person name="Koh C."/>
            <person name="Tang H."/>
            <person name="Robinson S.J."/>
            <person name="Kagale S."/>
            <person name="Clarke W.E."/>
            <person name="Town C.D."/>
            <person name="Nixon J."/>
            <person name="Krishnakumar V."/>
            <person name="Bidwell S.L."/>
            <person name="Denoeud F."/>
            <person name="Belcram H."/>
            <person name="Links M.G."/>
            <person name="Just J."/>
            <person name="Clarke C."/>
            <person name="Bender T."/>
            <person name="Huebert T."/>
            <person name="Mason A.S."/>
            <person name="Pires J.C."/>
            <person name="Barker G."/>
            <person name="Moore J."/>
            <person name="Walley P.G."/>
            <person name="Manoli S."/>
            <person name="Batley J."/>
            <person name="Edwards D."/>
            <person name="Nelson M.N."/>
            <person name="Wang X."/>
            <person name="Paterson A.H."/>
            <person name="King G."/>
            <person name="Bancroft I."/>
            <person name="Chalhoub B."/>
            <person name="Sharpe A.G."/>
        </authorList>
    </citation>
    <scope>NUCLEOTIDE SEQUENCE</scope>
    <source>
        <strain evidence="2 3">cv. TO1000</strain>
    </source>
</reference>
<dbReference type="OMA" id="CQLKCEI"/>
<dbReference type="GeneID" id="106323205"/>
<dbReference type="HOGENOM" id="CLU_1404224_0_0_1"/>
<proteinExistence type="predicted"/>